<accession>A0A1R1MNE4</accession>
<evidence type="ECO:0000256" key="2">
    <source>
        <dbReference type="SAM" id="Coils"/>
    </source>
</evidence>
<dbReference type="InterPro" id="IPR033412">
    <property type="entry name" value="PFOR_II"/>
</dbReference>
<keyword evidence="1" id="KW-0560">Oxidoreductase</keyword>
<dbReference type="InterPro" id="IPR002880">
    <property type="entry name" value="Pyrv_Fd/Flavodoxin_OxRdtase_N"/>
</dbReference>
<dbReference type="Gene3D" id="3.40.50.920">
    <property type="match status" value="1"/>
</dbReference>
<evidence type="ECO:0000256" key="1">
    <source>
        <dbReference type="ARBA" id="ARBA00023002"/>
    </source>
</evidence>
<dbReference type="Pfam" id="PF01855">
    <property type="entry name" value="POR_N"/>
    <property type="match status" value="1"/>
</dbReference>
<keyword evidence="2" id="KW-0175">Coiled coil</keyword>
<dbReference type="STRING" id="1914305.BLW93_00155"/>
<dbReference type="FunFam" id="3.40.50.970:FF:000022">
    <property type="entry name" value="2-oxoglutarate ferredoxin oxidoreductase alpha subunit"/>
    <property type="match status" value="1"/>
</dbReference>
<dbReference type="InterPro" id="IPR009014">
    <property type="entry name" value="Transketo_C/PFOR_II"/>
</dbReference>
<dbReference type="RefSeq" id="WP_076712084.1">
    <property type="nucleotide sequence ID" value="NZ_MOEN01000001.1"/>
</dbReference>
<dbReference type="SUPFAM" id="SSF52518">
    <property type="entry name" value="Thiamin diphosphate-binding fold (THDP-binding)"/>
    <property type="match status" value="1"/>
</dbReference>
<feature type="domain" description="Pyruvate:ferredoxin oxidoreductase core" evidence="4">
    <location>
        <begin position="274"/>
        <end position="367"/>
    </location>
</feature>
<dbReference type="PANTHER" id="PTHR43088">
    <property type="entry name" value="SUBUNIT OF PYRUVATE:FLAVODOXIN OXIDOREDUCTASE-RELATED"/>
    <property type="match status" value="1"/>
</dbReference>
<dbReference type="Proteomes" id="UP000187408">
    <property type="component" value="Unassembled WGS sequence"/>
</dbReference>
<dbReference type="InterPro" id="IPR052368">
    <property type="entry name" value="2-oxoacid_oxidoreductase"/>
</dbReference>
<dbReference type="NCBIfam" id="NF006412">
    <property type="entry name" value="PRK08659.1"/>
    <property type="match status" value="1"/>
</dbReference>
<comment type="caution">
    <text evidence="5">The sequence shown here is derived from an EMBL/GenBank/DDBJ whole genome shotgun (WGS) entry which is preliminary data.</text>
</comment>
<dbReference type="PANTHER" id="PTHR43088:SF1">
    <property type="entry name" value="SUBUNIT OF PYRUVATE:FLAVODOXIN OXIDOREDUCTASE"/>
    <property type="match status" value="1"/>
</dbReference>
<feature type="coiled-coil region" evidence="2">
    <location>
        <begin position="246"/>
        <end position="273"/>
    </location>
</feature>
<proteinExistence type="predicted"/>
<dbReference type="Gene3D" id="3.40.50.970">
    <property type="match status" value="1"/>
</dbReference>
<dbReference type="AlphaFoldDB" id="A0A1R1MNE4"/>
<evidence type="ECO:0000259" key="4">
    <source>
        <dbReference type="Pfam" id="PF17147"/>
    </source>
</evidence>
<gene>
    <name evidence="5" type="ORF">BLW93_00155</name>
</gene>
<dbReference type="Pfam" id="PF17147">
    <property type="entry name" value="PFOR_II"/>
    <property type="match status" value="1"/>
</dbReference>
<name>A0A1R1MNE4_9BACT</name>
<dbReference type="OrthoDB" id="9794954at2"/>
<sequence length="387" mass="42844">MAKLELKYGNHACAEAAIIAGCRFYAGYPITPSSEVAEKMAELLPKVGGAFIQMEDEIASMGCAIGGAFAGKKSMTATSGPGFSLKQENIGYAVMSEAPVVIVNVQRGGPSTGLPTQVGQQDIMQTQWGTHGDKLIPAFCPASVEEVMEETIRAFNWAEVLRTPVVLLMDEVIGHMKESVDMDKFKNPEIWNRKKPKVPPEEYLAYKPEEDDVPALADFGDGYRYHVTGLMHDYTGFPTTNPVMCQELVERLIRKVKRRAKELEKNEEFMLDDAEFAIVAFGSTARSAKLAVKLAREKGIKVGLFRPITLWPSPEETLYRLAGKVKAILVPELNMGQYVLEVERCTKGQCPIFRMNRANGQMIYPFEILEKIEEIASGKIVIPVSKA</sequence>
<organism evidence="5 6">
    <name type="scientific">Desulfurobacterium indicum</name>
    <dbReference type="NCBI Taxonomy" id="1914305"/>
    <lineage>
        <taxon>Bacteria</taxon>
        <taxon>Pseudomonadati</taxon>
        <taxon>Aquificota</taxon>
        <taxon>Aquificia</taxon>
        <taxon>Desulfurobacteriales</taxon>
        <taxon>Desulfurobacteriaceae</taxon>
        <taxon>Desulfurobacterium</taxon>
    </lineage>
</organism>
<dbReference type="GO" id="GO:0016491">
    <property type="term" value="F:oxidoreductase activity"/>
    <property type="evidence" value="ECO:0007669"/>
    <property type="project" value="UniProtKB-KW"/>
</dbReference>
<dbReference type="SUPFAM" id="SSF52922">
    <property type="entry name" value="TK C-terminal domain-like"/>
    <property type="match status" value="1"/>
</dbReference>
<reference evidence="5 6" key="1">
    <citation type="submission" date="2016-10" db="EMBL/GenBank/DDBJ databases">
        <title>Genome sequence of a sulfur-reducing bacterium Desulfurobacterium indicum K6013.</title>
        <authorList>
            <person name="Cao J."/>
            <person name="Shao Z."/>
            <person name="Alain K."/>
            <person name="Jebbar M."/>
        </authorList>
    </citation>
    <scope>NUCLEOTIDE SEQUENCE [LARGE SCALE GENOMIC DNA]</scope>
    <source>
        <strain evidence="5 6">K6013</strain>
    </source>
</reference>
<dbReference type="EMBL" id="MOEN01000001">
    <property type="protein sequence ID" value="OMH41335.1"/>
    <property type="molecule type" value="Genomic_DNA"/>
</dbReference>
<feature type="domain" description="Pyruvate flavodoxin/ferredoxin oxidoreductase pyrimidine binding" evidence="3">
    <location>
        <begin position="15"/>
        <end position="241"/>
    </location>
</feature>
<evidence type="ECO:0000259" key="3">
    <source>
        <dbReference type="Pfam" id="PF01855"/>
    </source>
</evidence>
<evidence type="ECO:0000313" key="6">
    <source>
        <dbReference type="Proteomes" id="UP000187408"/>
    </source>
</evidence>
<evidence type="ECO:0000313" key="5">
    <source>
        <dbReference type="EMBL" id="OMH41335.1"/>
    </source>
</evidence>
<protein>
    <submittedName>
        <fullName evidence="5">2-oxoglutarate synthase subunit alpha</fullName>
    </submittedName>
</protein>
<dbReference type="FunFam" id="3.40.50.920:FF:000013">
    <property type="entry name" value="Ferredoxin oxidoreductase alpha subunit"/>
    <property type="match status" value="1"/>
</dbReference>
<dbReference type="InterPro" id="IPR029061">
    <property type="entry name" value="THDP-binding"/>
</dbReference>
<keyword evidence="6" id="KW-1185">Reference proteome</keyword>
<dbReference type="CDD" id="cd07034">
    <property type="entry name" value="TPP_PYR_PFOR_IOR-alpha_like"/>
    <property type="match status" value="1"/>
</dbReference>